<dbReference type="Pfam" id="PF00664">
    <property type="entry name" value="ABC_membrane"/>
    <property type="match status" value="1"/>
</dbReference>
<evidence type="ECO:0000256" key="9">
    <source>
        <dbReference type="ARBA" id="ARBA00023136"/>
    </source>
</evidence>
<dbReference type="SUPFAM" id="SSF90123">
    <property type="entry name" value="ABC transporter transmembrane region"/>
    <property type="match status" value="1"/>
</dbReference>
<dbReference type="Proteomes" id="UP000274920">
    <property type="component" value="Unassembled WGS sequence"/>
</dbReference>
<dbReference type="GO" id="GO:0005886">
    <property type="term" value="C:plasma membrane"/>
    <property type="evidence" value="ECO:0007669"/>
    <property type="project" value="UniProtKB-SubCell"/>
</dbReference>
<dbReference type="GO" id="GO:0016887">
    <property type="term" value="F:ATP hydrolysis activity"/>
    <property type="evidence" value="ECO:0007669"/>
    <property type="project" value="InterPro"/>
</dbReference>
<dbReference type="CDD" id="cd07346">
    <property type="entry name" value="ABC_6TM_exporters"/>
    <property type="match status" value="1"/>
</dbReference>
<keyword evidence="6" id="KW-0645">Protease</keyword>
<dbReference type="EMBL" id="RHJS01000002">
    <property type="protein sequence ID" value="RRK34922.1"/>
    <property type="molecule type" value="Genomic_DNA"/>
</dbReference>
<keyword evidence="6" id="KW-0378">Hydrolase</keyword>
<dbReference type="InterPro" id="IPR003593">
    <property type="entry name" value="AAA+_ATPase"/>
</dbReference>
<evidence type="ECO:0000259" key="12">
    <source>
        <dbReference type="PROSITE" id="PS50929"/>
    </source>
</evidence>
<evidence type="ECO:0000259" key="11">
    <source>
        <dbReference type="PROSITE" id="PS50893"/>
    </source>
</evidence>
<proteinExistence type="predicted"/>
<dbReference type="FunFam" id="3.40.50.300:FF:000299">
    <property type="entry name" value="ABC transporter ATP-binding protein/permease"/>
    <property type="match status" value="1"/>
</dbReference>
<feature type="domain" description="ABC transporter" evidence="11">
    <location>
        <begin position="614"/>
        <end position="847"/>
    </location>
</feature>
<keyword evidence="4 10" id="KW-0812">Transmembrane</keyword>
<comment type="caution">
    <text evidence="13">The sequence shown here is derived from an EMBL/GenBank/DDBJ whole genome shotgun (WGS) entry which is preliminary data.</text>
</comment>
<feature type="transmembrane region" description="Helical" evidence="10">
    <location>
        <begin position="409"/>
        <end position="431"/>
    </location>
</feature>
<feature type="transmembrane region" description="Helical" evidence="10">
    <location>
        <begin position="437"/>
        <end position="459"/>
    </location>
</feature>
<dbReference type="InterPro" id="IPR011527">
    <property type="entry name" value="ABC1_TM_dom"/>
</dbReference>
<sequence>MKTESQIIMLSSTEAFYTESEADSMRVLSGTALVYIVPWKKAQPGRKVLLRTVEQGKMIPSLCYTDVNYQNWKFAVLSKAGTLKLEIMPGCSTKILKKRFLKETSITSFDEEGYESSLVNFYERESLKDEVFIRRIQQNAPSFHAASYDVIARVFQGKEDIALESENSLYRTAAWACKACRQKIAPWEKLRAIYGKDIAIPDMIGASNMICREIVLEPNWFQDDCGVLVGTMEGQPVACVPKEKGRYYIFYGQTGKSERLTKQAAEKMEPKVFGVGRTLPAKSLGLKELFWFGIGSVQGRDILSVLLLGMAGALTGTLIPTLYQKVYDRYIPLGNYTFLIQLCIAAVFLMAGSLLFMLPGNLMGHRIACKAGYEMQNAVYHRVLHLPESFFGGYDSADLARRVMSAGSIANKAAQSLVTAGFSTLFSLVYFVRMLTYSAGLTFTALFMVFAFALVIWLISLRVVRYERKIEKYDGKAAARLYQYLRGIDKVRMAGMEERSIYEYLMPFSRKQAEDIKKTRLSGIISILNGTAGSIFSMVLYWMLIKKNMELSVGSFIAFNSAFGYLSFALFQSVRAGVELYGLKPEYERLQLVFSTVPEYDEDKSIPEKITGSITLENVTFSYQTNGAEVLKNLSLDIKPGEYVGIVGPSGCGKSTLFKLLLGFETPKSGRVCYDNHDLKSLNKKALRKRIGVVLQNGRLISGSIFENITITNSHASLSDVNKVIEAVGLKEDIENMPMGIHTIVNESSSTISGGQRQRILIARAIFNQPSLLLFDEATSALDNPTQAMVCVSLEQMHITRIVIAHRLSTIKNCDRILVLNDGSLLEEGDYETLMDKKGLFYQMAGRQLAE</sequence>
<feature type="transmembrane region" description="Helical" evidence="10">
    <location>
        <begin position="302"/>
        <end position="323"/>
    </location>
</feature>
<keyword evidence="9 10" id="KW-0472">Membrane</keyword>
<evidence type="ECO:0000313" key="13">
    <source>
        <dbReference type="EMBL" id="RRK34922.1"/>
    </source>
</evidence>
<keyword evidence="8 10" id="KW-1133">Transmembrane helix</keyword>
<keyword evidence="2" id="KW-0813">Transport</keyword>
<keyword evidence="7" id="KW-0067">ATP-binding</keyword>
<evidence type="ECO:0000256" key="3">
    <source>
        <dbReference type="ARBA" id="ARBA00022475"/>
    </source>
</evidence>
<comment type="subcellular location">
    <subcellularLocation>
        <location evidence="1">Cell membrane</location>
        <topology evidence="1">Multi-pass membrane protein</topology>
    </subcellularLocation>
</comment>
<dbReference type="InterPro" id="IPR036640">
    <property type="entry name" value="ABC1_TM_sf"/>
</dbReference>
<feature type="domain" description="ABC transmembrane type-1" evidence="12">
    <location>
        <begin position="305"/>
        <end position="582"/>
    </location>
</feature>
<dbReference type="SUPFAM" id="SSF52540">
    <property type="entry name" value="P-loop containing nucleoside triphosphate hydrolases"/>
    <property type="match status" value="1"/>
</dbReference>
<dbReference type="SMART" id="SM00382">
    <property type="entry name" value="AAA"/>
    <property type="match status" value="1"/>
</dbReference>
<protein>
    <submittedName>
        <fullName evidence="13">NHLP bacteriocin export ABC transporter permease/ATPase subunit</fullName>
    </submittedName>
</protein>
<evidence type="ECO:0000313" key="14">
    <source>
        <dbReference type="Proteomes" id="UP000274920"/>
    </source>
</evidence>
<keyword evidence="3" id="KW-1003">Cell membrane</keyword>
<dbReference type="InterPro" id="IPR039421">
    <property type="entry name" value="Type_1_exporter"/>
</dbReference>
<dbReference type="Gene3D" id="1.20.1560.10">
    <property type="entry name" value="ABC transporter type 1, transmembrane domain"/>
    <property type="match status" value="1"/>
</dbReference>
<gene>
    <name evidence="13" type="ORF">EBB54_28995</name>
</gene>
<feature type="transmembrane region" description="Helical" evidence="10">
    <location>
        <begin position="551"/>
        <end position="571"/>
    </location>
</feature>
<dbReference type="PROSITE" id="PS00211">
    <property type="entry name" value="ABC_TRANSPORTER_1"/>
    <property type="match status" value="1"/>
</dbReference>
<dbReference type="GO" id="GO:0034040">
    <property type="term" value="F:ATPase-coupled lipid transmembrane transporter activity"/>
    <property type="evidence" value="ECO:0007669"/>
    <property type="project" value="TreeGrafter"/>
</dbReference>
<accession>A0A3R8R9F6</accession>
<dbReference type="PROSITE" id="PS50929">
    <property type="entry name" value="ABC_TM1F"/>
    <property type="match status" value="1"/>
</dbReference>
<name>A0A3R8R9F6_9FIRM</name>
<dbReference type="GO" id="GO:0140359">
    <property type="term" value="F:ABC-type transporter activity"/>
    <property type="evidence" value="ECO:0007669"/>
    <property type="project" value="InterPro"/>
</dbReference>
<dbReference type="GO" id="GO:0008234">
    <property type="term" value="F:cysteine-type peptidase activity"/>
    <property type="evidence" value="ECO:0007669"/>
    <property type="project" value="UniProtKB-KW"/>
</dbReference>
<reference evidence="13" key="1">
    <citation type="submission" date="2018-10" db="EMBL/GenBank/DDBJ databases">
        <title>Schaedlerella arabinophila gen. nov. sp. nov., isolated from the mouse intestinal tract and comparative analysis with the genome of the closely related altered Schaedler flora strain ASF502.</title>
        <authorList>
            <person name="Miyake S."/>
            <person name="Soh M."/>
            <person name="Seedorf H."/>
        </authorList>
    </citation>
    <scope>NUCLEOTIDE SEQUENCE [LARGE SCALE GENOMIC DNA]</scope>
    <source>
        <strain evidence="13">DSM 106076</strain>
    </source>
</reference>
<dbReference type="AlphaFoldDB" id="A0A3R8R9F6"/>
<dbReference type="InterPro" id="IPR022515">
    <property type="entry name" value="NHPM_micro_ABC2"/>
</dbReference>
<dbReference type="InterPro" id="IPR003439">
    <property type="entry name" value="ABC_transporter-like_ATP-bd"/>
</dbReference>
<organism evidence="13 14">
    <name type="scientific">Schaedlerella arabinosiphila</name>
    <dbReference type="NCBI Taxonomy" id="2044587"/>
    <lineage>
        <taxon>Bacteria</taxon>
        <taxon>Bacillati</taxon>
        <taxon>Bacillota</taxon>
        <taxon>Clostridia</taxon>
        <taxon>Lachnospirales</taxon>
        <taxon>Lachnospiraceae</taxon>
        <taxon>Schaedlerella</taxon>
    </lineage>
</organism>
<dbReference type="PANTHER" id="PTHR24221:SF654">
    <property type="entry name" value="ATP-BINDING CASSETTE SUB-FAMILY B MEMBER 6"/>
    <property type="match status" value="1"/>
</dbReference>
<dbReference type="PANTHER" id="PTHR24221">
    <property type="entry name" value="ATP-BINDING CASSETTE SUB-FAMILY B"/>
    <property type="match status" value="1"/>
</dbReference>
<evidence type="ECO:0000256" key="2">
    <source>
        <dbReference type="ARBA" id="ARBA00022448"/>
    </source>
</evidence>
<keyword evidence="14" id="KW-1185">Reference proteome</keyword>
<dbReference type="InterPro" id="IPR027417">
    <property type="entry name" value="P-loop_NTPase"/>
</dbReference>
<keyword evidence="6" id="KW-0788">Thiol protease</keyword>
<dbReference type="PROSITE" id="PS50893">
    <property type="entry name" value="ABC_TRANSPORTER_2"/>
    <property type="match status" value="1"/>
</dbReference>
<keyword evidence="5" id="KW-0547">Nucleotide-binding</keyword>
<dbReference type="NCBIfam" id="TIGR03797">
    <property type="entry name" value="NHLM_micro_ABC2"/>
    <property type="match status" value="1"/>
</dbReference>
<dbReference type="InterPro" id="IPR017871">
    <property type="entry name" value="ABC_transporter-like_CS"/>
</dbReference>
<dbReference type="RefSeq" id="WP_125130182.1">
    <property type="nucleotide sequence ID" value="NZ_RHJS01000002.1"/>
</dbReference>
<evidence type="ECO:0000256" key="7">
    <source>
        <dbReference type="ARBA" id="ARBA00022840"/>
    </source>
</evidence>
<feature type="transmembrane region" description="Helical" evidence="10">
    <location>
        <begin position="335"/>
        <end position="358"/>
    </location>
</feature>
<dbReference type="Gene3D" id="3.40.50.300">
    <property type="entry name" value="P-loop containing nucleotide triphosphate hydrolases"/>
    <property type="match status" value="1"/>
</dbReference>
<dbReference type="GO" id="GO:0005524">
    <property type="term" value="F:ATP binding"/>
    <property type="evidence" value="ECO:0007669"/>
    <property type="project" value="UniProtKB-KW"/>
</dbReference>
<dbReference type="Pfam" id="PF00005">
    <property type="entry name" value="ABC_tran"/>
    <property type="match status" value="1"/>
</dbReference>
<evidence type="ECO:0000256" key="8">
    <source>
        <dbReference type="ARBA" id="ARBA00022989"/>
    </source>
</evidence>
<evidence type="ECO:0000256" key="6">
    <source>
        <dbReference type="ARBA" id="ARBA00022807"/>
    </source>
</evidence>
<feature type="transmembrane region" description="Helical" evidence="10">
    <location>
        <begin position="521"/>
        <end position="545"/>
    </location>
</feature>
<evidence type="ECO:0000256" key="5">
    <source>
        <dbReference type="ARBA" id="ARBA00022741"/>
    </source>
</evidence>
<evidence type="ECO:0000256" key="4">
    <source>
        <dbReference type="ARBA" id="ARBA00022692"/>
    </source>
</evidence>
<evidence type="ECO:0000256" key="1">
    <source>
        <dbReference type="ARBA" id="ARBA00004651"/>
    </source>
</evidence>
<evidence type="ECO:0000256" key="10">
    <source>
        <dbReference type="SAM" id="Phobius"/>
    </source>
</evidence>